<accession>A0A4U0F8F1</accession>
<dbReference type="PANTHER" id="PTHR35788">
    <property type="entry name" value="EXPORTED PROTEIN-RELATED"/>
    <property type="match status" value="1"/>
</dbReference>
<dbReference type="AlphaFoldDB" id="A0A4U0F8F1"/>
<name>A0A4U0F8F1_9BACL</name>
<keyword evidence="2" id="KW-1185">Reference proteome</keyword>
<dbReference type="InterPro" id="IPR052913">
    <property type="entry name" value="Glycopeptide_resist_protein"/>
</dbReference>
<dbReference type="PANTHER" id="PTHR35788:SF1">
    <property type="entry name" value="EXPORTED PROTEIN"/>
    <property type="match status" value="1"/>
</dbReference>
<dbReference type="InterPro" id="IPR007391">
    <property type="entry name" value="Vancomycin_resist_VanW"/>
</dbReference>
<comment type="caution">
    <text evidence="1">The sequence shown here is derived from an EMBL/GenBank/DDBJ whole genome shotgun (WGS) entry which is preliminary data.</text>
</comment>
<dbReference type="Proteomes" id="UP000309673">
    <property type="component" value="Unassembled WGS sequence"/>
</dbReference>
<evidence type="ECO:0000313" key="1">
    <source>
        <dbReference type="EMBL" id="TJY40810.1"/>
    </source>
</evidence>
<gene>
    <name evidence="1" type="ORF">E5161_16865</name>
</gene>
<dbReference type="Pfam" id="PF04294">
    <property type="entry name" value="VanW"/>
    <property type="match status" value="1"/>
</dbReference>
<evidence type="ECO:0000313" key="2">
    <source>
        <dbReference type="Proteomes" id="UP000309673"/>
    </source>
</evidence>
<proteinExistence type="predicted"/>
<dbReference type="EMBL" id="SUPK01000008">
    <property type="protein sequence ID" value="TJY40810.1"/>
    <property type="molecule type" value="Genomic_DNA"/>
</dbReference>
<sequence length="276" mass="32544">MDLIKAPVKRSSVRLMLGKQYYMLRRYAAWMFRGTRFTRFKDTRPLRHPAFTHSTPLYRQLKDVDMWLQENKVTNLRLATEKLNGLVIRPGETFSYWVSIGKPTKAKGYKDRMVLFYGGFKAGVGGGLCQLSNLIYWMTLHTPLTVTERHRHSYDVFPDSNRTQPFGSGATCSYNYLDLQIRNDTERTYQLLVGLTDEELVGEWRTDAPQLESYEVFERDHRMSQEHWGGYTRHNRIFRNVYNVRGEWIREEYVTENHSLMMYSPLLQEPGVSRTS</sequence>
<reference evidence="1 2" key="1">
    <citation type="submission" date="2019-04" db="EMBL/GenBank/DDBJ databases">
        <title>Cohnella sp. nov., isolated from soil.</title>
        <authorList>
            <person name="Kim W."/>
        </authorList>
    </citation>
    <scope>NUCLEOTIDE SEQUENCE [LARGE SCALE GENOMIC DNA]</scope>
    <source>
        <strain evidence="1 2">CAU 1483</strain>
    </source>
</reference>
<organism evidence="1 2">
    <name type="scientific">Cohnella pontilimi</name>
    <dbReference type="NCBI Taxonomy" id="2564100"/>
    <lineage>
        <taxon>Bacteria</taxon>
        <taxon>Bacillati</taxon>
        <taxon>Bacillota</taxon>
        <taxon>Bacilli</taxon>
        <taxon>Bacillales</taxon>
        <taxon>Paenibacillaceae</taxon>
        <taxon>Cohnella</taxon>
    </lineage>
</organism>
<protein>
    <submittedName>
        <fullName evidence="1">Vancomycin resistance protein</fullName>
    </submittedName>
</protein>
<dbReference type="OrthoDB" id="9813301at2"/>